<evidence type="ECO:0000256" key="10">
    <source>
        <dbReference type="ARBA" id="ARBA00022842"/>
    </source>
</evidence>
<dbReference type="InterPro" id="IPR011759">
    <property type="entry name" value="Cyt_c_oxidase_su2_TM_dom"/>
</dbReference>
<dbReference type="GO" id="GO:0042773">
    <property type="term" value="P:ATP synthesis coupled electron transport"/>
    <property type="evidence" value="ECO:0007669"/>
    <property type="project" value="TreeGrafter"/>
</dbReference>
<dbReference type="InterPro" id="IPR008972">
    <property type="entry name" value="Cupredoxin"/>
</dbReference>
<evidence type="ECO:0000256" key="11">
    <source>
        <dbReference type="ARBA" id="ARBA00022967"/>
    </source>
</evidence>
<reference evidence="22" key="1">
    <citation type="journal article" date="2018" name="Syst. Biol.">
        <title>Mitochondrial Genome Fragmentation Unites the Parasitic Lice of Eutherian Mammals.</title>
        <authorList>
            <person name="Song F."/>
            <person name="Li H."/>
            <person name="Liu G.-H."/>
            <person name="Wang W."/>
            <person name="James P."/>
            <person name="Colwell D.D."/>
            <person name="Tran A."/>
            <person name="Gong S."/>
            <person name="Cai W."/>
            <person name="Shao R."/>
        </authorList>
    </citation>
    <scope>NUCLEOTIDE SEQUENCE</scope>
    <source>
        <strain evidence="22">Minichromosome 4</strain>
    </source>
</reference>
<keyword evidence="10" id="KW-0460">Magnesium</keyword>
<dbReference type="PROSITE" id="PS50999">
    <property type="entry name" value="COX2_TM"/>
    <property type="match status" value="1"/>
</dbReference>
<evidence type="ECO:0000256" key="19">
    <source>
        <dbReference type="SAM" id="Phobius"/>
    </source>
</evidence>
<evidence type="ECO:0000256" key="6">
    <source>
        <dbReference type="ARBA" id="ARBA00022660"/>
    </source>
</evidence>
<protein>
    <recommendedName>
        <fullName evidence="4 18">Cytochrome c oxidase subunit 2</fullName>
    </recommendedName>
</protein>
<dbReference type="Gene3D" id="1.10.287.90">
    <property type="match status" value="1"/>
</dbReference>
<evidence type="ECO:0000256" key="5">
    <source>
        <dbReference type="ARBA" id="ARBA00022448"/>
    </source>
</evidence>
<evidence type="ECO:0000256" key="13">
    <source>
        <dbReference type="ARBA" id="ARBA00022989"/>
    </source>
</evidence>
<dbReference type="Gene3D" id="2.60.40.420">
    <property type="entry name" value="Cupredoxins - blue copper proteins"/>
    <property type="match status" value="1"/>
</dbReference>
<evidence type="ECO:0000256" key="16">
    <source>
        <dbReference type="ARBA" id="ARBA00023136"/>
    </source>
</evidence>
<feature type="transmembrane region" description="Helical" evidence="19">
    <location>
        <begin position="64"/>
        <end position="87"/>
    </location>
</feature>
<evidence type="ECO:0000256" key="1">
    <source>
        <dbReference type="ARBA" id="ARBA00004448"/>
    </source>
</evidence>
<dbReference type="InterPro" id="IPR034210">
    <property type="entry name" value="CcO_II_C"/>
</dbReference>
<evidence type="ECO:0000256" key="12">
    <source>
        <dbReference type="ARBA" id="ARBA00022982"/>
    </source>
</evidence>
<name>A0A386B2D3_9NEOP</name>
<evidence type="ECO:0000256" key="15">
    <source>
        <dbReference type="ARBA" id="ARBA00023128"/>
    </source>
</evidence>
<sequence length="226" mass="24997">MSSWGQKLMLDSNSVSMHLIDSVHDWILFVLLIVMSVVFTWMSSLYSSGFSINRFLLSHETLEVVWSITPLFLLGGLMGPSLSSLYCSDDSSSPLMTLKVTGNQWFWSYEYPDLPIESHSSYMSPSGEMEDGHSFRNLEVDNSTVLPSGTPIRVIVSSEDVAHSWAVPSLGVKMDAIPGRLNEISMYSGKCGLMYGQCSEICGSLHSFMPVKLEVVDIGSFSKLLV</sequence>
<dbReference type="PANTHER" id="PTHR22888">
    <property type="entry name" value="CYTOCHROME C OXIDASE, SUBUNIT II"/>
    <property type="match status" value="1"/>
</dbReference>
<keyword evidence="8 18" id="KW-0479">Metal-binding</keyword>
<keyword evidence="14 18" id="KW-0186">Copper</keyword>
<evidence type="ECO:0000256" key="17">
    <source>
        <dbReference type="ARBA" id="ARBA00049512"/>
    </source>
</evidence>
<evidence type="ECO:0000256" key="18">
    <source>
        <dbReference type="RuleBase" id="RU000457"/>
    </source>
</evidence>
<feature type="domain" description="Cytochrome oxidase subunit II copper A binding" evidence="20">
    <location>
        <begin position="93"/>
        <end position="226"/>
    </location>
</feature>
<keyword evidence="9 18" id="KW-0999">Mitochondrion inner membrane</keyword>
<keyword evidence="13 19" id="KW-1133">Transmembrane helix</keyword>
<keyword evidence="15 18" id="KW-0496">Mitochondrion</keyword>
<evidence type="ECO:0000259" key="21">
    <source>
        <dbReference type="PROSITE" id="PS50999"/>
    </source>
</evidence>
<accession>A0A386B2D3</accession>
<comment type="subcellular location">
    <subcellularLocation>
        <location evidence="1 18">Mitochondrion inner membrane</location>
        <topology evidence="1 18">Multi-pass membrane protein</topology>
    </subcellularLocation>
</comment>
<comment type="function">
    <text evidence="18">Component of the cytochrome c oxidase, the last enzyme in the mitochondrial electron transport chain which drives oxidative phosphorylation. The respiratory chain contains 3 multisubunit complexes succinate dehydrogenase (complex II, CII), ubiquinol-cytochrome c oxidoreductase (cytochrome b-c1 complex, complex III, CIII) and cytochrome c oxidase (complex IV, CIV), that cooperate to transfer electrons derived from NADH and succinate to molecular oxygen, creating an electrochemical gradient over the inner membrane that drives transmembrane transport and the ATP synthase. Cytochrome c oxidase is the component of the respiratory chain that catalyzes the reduction of oxygen to water. Electrons originating from reduced cytochrome c in the intermembrane space (IMS) are transferred via the dinuclear copper A center (CU(A)) of subunit 2 and heme A of subunit 1 to the active site in subunit 1, a binuclear center (BNC) formed by heme A3 and copper B (CU(B)). The BNC reduces molecular oxygen to 2 water molecules using 4 electrons from cytochrome c in the IMS and 4 protons from the mitochondrial matrix.</text>
</comment>
<evidence type="ECO:0000256" key="14">
    <source>
        <dbReference type="ARBA" id="ARBA00023008"/>
    </source>
</evidence>
<evidence type="ECO:0000256" key="4">
    <source>
        <dbReference type="ARBA" id="ARBA00015946"/>
    </source>
</evidence>
<dbReference type="InterPro" id="IPR045187">
    <property type="entry name" value="CcO_II"/>
</dbReference>
<dbReference type="InterPro" id="IPR001505">
    <property type="entry name" value="Copper_CuA"/>
</dbReference>
<organism evidence="22">
    <name type="scientific">Bovicola bovis</name>
    <name type="common">cattle chewing louse</name>
    <dbReference type="NCBI Taxonomy" id="160097"/>
    <lineage>
        <taxon>Eukaryota</taxon>
        <taxon>Metazoa</taxon>
        <taxon>Ecdysozoa</taxon>
        <taxon>Arthropoda</taxon>
        <taxon>Hexapoda</taxon>
        <taxon>Insecta</taxon>
        <taxon>Pterygota</taxon>
        <taxon>Neoptera</taxon>
        <taxon>Paraneoptera</taxon>
        <taxon>Psocodea</taxon>
        <taxon>Troctomorpha</taxon>
        <taxon>Phthiraptera</taxon>
        <taxon>Ischnocera</taxon>
        <taxon>Bovicoliidae</taxon>
        <taxon>Bovicola</taxon>
    </lineage>
</organism>
<evidence type="ECO:0000256" key="8">
    <source>
        <dbReference type="ARBA" id="ARBA00022723"/>
    </source>
</evidence>
<comment type="similarity">
    <text evidence="2 18">Belongs to the cytochrome c oxidase subunit 2 family.</text>
</comment>
<comment type="cofactor">
    <cofactor evidence="18">
        <name>Cu cation</name>
        <dbReference type="ChEBI" id="CHEBI:23378"/>
    </cofactor>
    <text evidence="18">Binds a copper A center.</text>
</comment>
<keyword evidence="5 18" id="KW-0813">Transport</keyword>
<dbReference type="GO" id="GO:0004129">
    <property type="term" value="F:cytochrome-c oxidase activity"/>
    <property type="evidence" value="ECO:0007669"/>
    <property type="project" value="UniProtKB-EC"/>
</dbReference>
<gene>
    <name evidence="22" type="primary">COX2</name>
</gene>
<dbReference type="InterPro" id="IPR036257">
    <property type="entry name" value="Cyt_c_oxidase_su2_TM_sf"/>
</dbReference>
<evidence type="ECO:0000259" key="20">
    <source>
        <dbReference type="PROSITE" id="PS50857"/>
    </source>
</evidence>
<dbReference type="AlphaFoldDB" id="A0A386B2D3"/>
<dbReference type="SUPFAM" id="SSF49503">
    <property type="entry name" value="Cupredoxins"/>
    <property type="match status" value="1"/>
</dbReference>
<proteinExistence type="inferred from homology"/>
<feature type="transmembrane region" description="Helical" evidence="19">
    <location>
        <begin position="26"/>
        <end position="44"/>
    </location>
</feature>
<keyword evidence="6 18" id="KW-0679">Respiratory chain</keyword>
<dbReference type="PRINTS" id="PR01166">
    <property type="entry name" value="CYCOXIDASEII"/>
</dbReference>
<comment type="subunit">
    <text evidence="3">Component of the cytochrome c oxidase (complex IV, CIV), a multisubunit enzyme composed of a catalytic core of 3 subunits and several supernumerary subunits. The complex exists as a monomer or a dimer and forms supercomplexes (SCs) in the inner mitochondrial membrane with ubiquinol-cytochrome c oxidoreductase (cytochrome b-c1 complex, complex III, CIII).</text>
</comment>
<dbReference type="GO" id="GO:0005507">
    <property type="term" value="F:copper ion binding"/>
    <property type="evidence" value="ECO:0007669"/>
    <property type="project" value="InterPro"/>
</dbReference>
<evidence type="ECO:0000313" key="22">
    <source>
        <dbReference type="EMBL" id="AYC65833.1"/>
    </source>
</evidence>
<keyword evidence="16 18" id="KW-0472">Membrane</keyword>
<comment type="catalytic activity">
    <reaction evidence="17">
        <text>4 Fe(II)-[cytochrome c] + O2 + 8 H(+)(in) = 4 Fe(III)-[cytochrome c] + 2 H2O + 4 H(+)(out)</text>
        <dbReference type="Rhea" id="RHEA:11436"/>
        <dbReference type="Rhea" id="RHEA-COMP:10350"/>
        <dbReference type="Rhea" id="RHEA-COMP:14399"/>
        <dbReference type="ChEBI" id="CHEBI:15377"/>
        <dbReference type="ChEBI" id="CHEBI:15378"/>
        <dbReference type="ChEBI" id="CHEBI:15379"/>
        <dbReference type="ChEBI" id="CHEBI:29033"/>
        <dbReference type="ChEBI" id="CHEBI:29034"/>
        <dbReference type="EC" id="7.1.1.9"/>
    </reaction>
    <physiologicalReaction direction="left-to-right" evidence="17">
        <dbReference type="Rhea" id="RHEA:11437"/>
    </physiologicalReaction>
</comment>
<geneLocation type="mitochondrion" evidence="22"/>
<keyword evidence="11" id="KW-1278">Translocase</keyword>
<dbReference type="SUPFAM" id="SSF81464">
    <property type="entry name" value="Cytochrome c oxidase subunit II-like, transmembrane region"/>
    <property type="match status" value="1"/>
</dbReference>
<dbReference type="InterPro" id="IPR002429">
    <property type="entry name" value="CcO_II-like_C"/>
</dbReference>
<evidence type="ECO:0000256" key="9">
    <source>
        <dbReference type="ARBA" id="ARBA00022792"/>
    </source>
</evidence>
<dbReference type="PANTHER" id="PTHR22888:SF9">
    <property type="entry name" value="CYTOCHROME C OXIDASE SUBUNIT 2"/>
    <property type="match status" value="1"/>
</dbReference>
<keyword evidence="12 18" id="KW-0249">Electron transport</keyword>
<dbReference type="EMBL" id="MH001192">
    <property type="protein sequence ID" value="AYC65833.1"/>
    <property type="molecule type" value="Genomic_DNA"/>
</dbReference>
<feature type="domain" description="Cytochrome oxidase subunit II transmembrane region profile" evidence="21">
    <location>
        <begin position="1"/>
        <end position="92"/>
    </location>
</feature>
<evidence type="ECO:0000256" key="3">
    <source>
        <dbReference type="ARBA" id="ARBA00011164"/>
    </source>
</evidence>
<evidence type="ECO:0000256" key="7">
    <source>
        <dbReference type="ARBA" id="ARBA00022692"/>
    </source>
</evidence>
<dbReference type="GO" id="GO:0005743">
    <property type="term" value="C:mitochondrial inner membrane"/>
    <property type="evidence" value="ECO:0007669"/>
    <property type="project" value="UniProtKB-SubCell"/>
</dbReference>
<dbReference type="Pfam" id="PF02790">
    <property type="entry name" value="COX2_TM"/>
    <property type="match status" value="1"/>
</dbReference>
<dbReference type="PROSITE" id="PS50857">
    <property type="entry name" value="COX2_CUA"/>
    <property type="match status" value="1"/>
</dbReference>
<dbReference type="CDD" id="cd13912">
    <property type="entry name" value="CcO_II_C"/>
    <property type="match status" value="1"/>
</dbReference>
<keyword evidence="7 18" id="KW-0812">Transmembrane</keyword>
<dbReference type="PROSITE" id="PS00078">
    <property type="entry name" value="COX2"/>
    <property type="match status" value="1"/>
</dbReference>
<dbReference type="Pfam" id="PF00116">
    <property type="entry name" value="COX2"/>
    <property type="match status" value="1"/>
</dbReference>
<evidence type="ECO:0000256" key="2">
    <source>
        <dbReference type="ARBA" id="ARBA00007866"/>
    </source>
</evidence>